<evidence type="ECO:0000313" key="9">
    <source>
        <dbReference type="Proteomes" id="UP001553843"/>
    </source>
</evidence>
<comment type="catalytic activity">
    <reaction evidence="6">
        <text>a thymidine in DNA + NAD(+) = an N-(ADP-alpha-D-ribosyl)-thymidine in DNA + nicotinamide + H(+)</text>
        <dbReference type="Rhea" id="RHEA:71651"/>
        <dbReference type="Rhea" id="RHEA-COMP:13556"/>
        <dbReference type="Rhea" id="RHEA-COMP:18051"/>
        <dbReference type="ChEBI" id="CHEBI:15378"/>
        <dbReference type="ChEBI" id="CHEBI:17154"/>
        <dbReference type="ChEBI" id="CHEBI:57540"/>
        <dbReference type="ChEBI" id="CHEBI:137386"/>
        <dbReference type="ChEBI" id="CHEBI:191199"/>
    </reaction>
</comment>
<dbReference type="Proteomes" id="UP001553843">
    <property type="component" value="Unassembled WGS sequence"/>
</dbReference>
<dbReference type="InterPro" id="IPR029494">
    <property type="entry name" value="DarT"/>
</dbReference>
<dbReference type="Pfam" id="PF14487">
    <property type="entry name" value="DarT"/>
    <property type="match status" value="1"/>
</dbReference>
<evidence type="ECO:0000256" key="2">
    <source>
        <dbReference type="ARBA" id="ARBA00022676"/>
    </source>
</evidence>
<comment type="caution">
    <text evidence="6">Lacks conserved residue(s) required for the propagation of feature annotation.</text>
</comment>
<comment type="caution">
    <text evidence="8">The sequence shown here is derived from an EMBL/GenBank/DDBJ whole genome shotgun (WGS) entry which is preliminary data.</text>
</comment>
<reference evidence="8 9" key="1">
    <citation type="submission" date="2024-06" db="EMBL/GenBank/DDBJ databases">
        <title>The Natural Products Discovery Center: Release of the First 8490 Sequenced Strains for Exploring Actinobacteria Biosynthetic Diversity.</title>
        <authorList>
            <person name="Kalkreuter E."/>
            <person name="Kautsar S.A."/>
            <person name="Yang D."/>
            <person name="Bader C.D."/>
            <person name="Teijaro C.N."/>
            <person name="Fluegel L."/>
            <person name="Davis C.M."/>
            <person name="Simpson J.R."/>
            <person name="Lauterbach L."/>
            <person name="Steele A.D."/>
            <person name="Gui C."/>
            <person name="Meng S."/>
            <person name="Li G."/>
            <person name="Viehrig K."/>
            <person name="Ye F."/>
            <person name="Su P."/>
            <person name="Kiefer A.F."/>
            <person name="Nichols A."/>
            <person name="Cepeda A.J."/>
            <person name="Yan W."/>
            <person name="Fan B."/>
            <person name="Jiang Y."/>
            <person name="Adhikari A."/>
            <person name="Zheng C.-J."/>
            <person name="Schuster L."/>
            <person name="Cowan T.M."/>
            <person name="Smanski M.J."/>
            <person name="Chevrette M.G."/>
            <person name="De Carvalho L.P.S."/>
            <person name="Shen B."/>
        </authorList>
    </citation>
    <scope>NUCLEOTIDE SEQUENCE [LARGE SCALE GENOMIC DNA]</scope>
    <source>
        <strain evidence="8 9">NPDC047833</strain>
    </source>
</reference>
<feature type="binding site" evidence="6">
    <location>
        <position position="43"/>
    </location>
    <ligand>
        <name>NAD(+)</name>
        <dbReference type="ChEBI" id="CHEBI:57540"/>
    </ligand>
</feature>
<feature type="binding site" evidence="6">
    <location>
        <begin position="34"/>
        <end position="36"/>
    </location>
    <ligand>
        <name>NAD(+)</name>
        <dbReference type="ChEBI" id="CHEBI:57540"/>
    </ligand>
</feature>
<evidence type="ECO:0000256" key="1">
    <source>
        <dbReference type="ARBA" id="ARBA00022649"/>
    </source>
</evidence>
<evidence type="ECO:0000256" key="4">
    <source>
        <dbReference type="ARBA" id="ARBA00022695"/>
    </source>
</evidence>
<keyword evidence="9" id="KW-1185">Reference proteome</keyword>
<keyword evidence="5 6" id="KW-0238">DNA-binding</keyword>
<proteinExistence type="inferred from homology"/>
<accession>A0ABV3M4W1</accession>
<keyword evidence="4 6" id="KW-0548">Nucleotidyltransferase</keyword>
<evidence type="ECO:0000256" key="5">
    <source>
        <dbReference type="ARBA" id="ARBA00023125"/>
    </source>
</evidence>
<feature type="active site" description="Proton acceptor" evidence="6">
    <location>
        <position position="74"/>
    </location>
</feature>
<evidence type="ECO:0000313" key="8">
    <source>
        <dbReference type="EMBL" id="MEW2366740.1"/>
    </source>
</evidence>
<protein>
    <submittedName>
        <fullName evidence="8">DarT ssDNA thymidine ADP-ribosyltransferase family protein</fullName>
    </submittedName>
</protein>
<evidence type="ECO:0000256" key="3">
    <source>
        <dbReference type="ARBA" id="ARBA00022679"/>
    </source>
</evidence>
<keyword evidence="1 6" id="KW-1277">Toxin-antitoxin system</keyword>
<feature type="domain" description="DarT" evidence="7">
    <location>
        <begin position="30"/>
        <end position="227"/>
    </location>
</feature>
<feature type="active site" evidence="6">
    <location>
        <position position="179"/>
    </location>
</feature>
<sequence length="228" mass="25681">MTAAEPIPAIPDGEGQAEGIHALIQERKISEVVHFTTNRGLLGILLQRECKARALLSEDEYLESIYHENTKWRREDPKYWRYVNLSISEPNHSFLRTSSQKWWANEDLFWAVLSFDPVIMTHAGVLFSPSNMGYEGITPMEGLPGAEALFAERVPYGFGKNTPPRGNREPHLPTNPQAEVLYPQAVSTRHLQRIYVLTDEDAAKAEAIVSVSGHDEIDIIVDPVTFGR</sequence>
<keyword evidence="2 6" id="KW-0328">Glycosyltransferase</keyword>
<organism evidence="8 9">
    <name type="scientific">Streptomyces huasconensis</name>
    <dbReference type="NCBI Taxonomy" id="1854574"/>
    <lineage>
        <taxon>Bacteria</taxon>
        <taxon>Bacillati</taxon>
        <taxon>Actinomycetota</taxon>
        <taxon>Actinomycetes</taxon>
        <taxon>Kitasatosporales</taxon>
        <taxon>Streptomycetaceae</taxon>
        <taxon>Streptomyces</taxon>
    </lineage>
</organism>
<dbReference type="EMBL" id="JBEYRS010000018">
    <property type="protein sequence ID" value="MEW2366740.1"/>
    <property type="molecule type" value="Genomic_DNA"/>
</dbReference>
<name>A0ABV3M4W1_9ACTN</name>
<keyword evidence="3 6" id="KW-0808">Transferase</keyword>
<evidence type="ECO:0000259" key="7">
    <source>
        <dbReference type="PROSITE" id="PS52018"/>
    </source>
</evidence>
<comment type="similarity">
    <text evidence="6">Belongs to the DarT ADP-ribosyltransferase family.</text>
</comment>
<evidence type="ECO:0000256" key="6">
    <source>
        <dbReference type="PROSITE-ProRule" id="PRU01362"/>
    </source>
</evidence>
<dbReference type="PROSITE" id="PS52018">
    <property type="entry name" value="DART"/>
    <property type="match status" value="1"/>
</dbReference>
<feature type="binding site" evidence="6">
    <location>
        <position position="74"/>
    </location>
    <ligand>
        <name>NAD(+)</name>
        <dbReference type="ChEBI" id="CHEBI:57540"/>
    </ligand>
</feature>
<dbReference type="RefSeq" id="WP_359782896.1">
    <property type="nucleotide sequence ID" value="NZ_JBEYRR010000013.1"/>
</dbReference>
<gene>
    <name evidence="8" type="ORF">AB0887_32925</name>
</gene>